<dbReference type="EMBL" id="LR792684">
    <property type="protein sequence ID" value="CAB3394792.1"/>
    <property type="molecule type" value="Genomic_DNA"/>
</dbReference>
<keyword evidence="2" id="KW-1185">Reference proteome</keyword>
<organism evidence="1 2">
    <name type="scientific">Kyrpidia spormannii</name>
    <dbReference type="NCBI Taxonomy" id="2055160"/>
    <lineage>
        <taxon>Bacteria</taxon>
        <taxon>Bacillati</taxon>
        <taxon>Bacillota</taxon>
        <taxon>Bacilli</taxon>
        <taxon>Bacillales</taxon>
        <taxon>Alicyclobacillaceae</taxon>
        <taxon>Kyrpidia</taxon>
    </lineage>
</organism>
<evidence type="ECO:0000313" key="1">
    <source>
        <dbReference type="EMBL" id="CAB3394792.1"/>
    </source>
</evidence>
<reference evidence="1" key="1">
    <citation type="submission" date="2020-04" db="EMBL/GenBank/DDBJ databases">
        <authorList>
            <person name="Hogendoorn C."/>
        </authorList>
    </citation>
    <scope>NUCLEOTIDE SEQUENCE</scope>
    <source>
        <strain evidence="1">FAVT5</strain>
    </source>
</reference>
<gene>
    <name evidence="1" type="ORF">FAVT5_3059</name>
</gene>
<sequence length="27" mass="3154">MKSIQHLFIVLLLWTLIPTVLALVLMF</sequence>
<protein>
    <submittedName>
        <fullName evidence="1">Uncharacterized protein</fullName>
    </submittedName>
</protein>
<accession>A0ACA8ZCQ5</accession>
<proteinExistence type="predicted"/>
<name>A0ACA8ZCQ5_9BACL</name>
<dbReference type="Proteomes" id="UP000501793">
    <property type="component" value="Chromosome"/>
</dbReference>
<evidence type="ECO:0000313" key="2">
    <source>
        <dbReference type="Proteomes" id="UP000501793"/>
    </source>
</evidence>